<dbReference type="InterPro" id="IPR032465">
    <property type="entry name" value="ACMSD"/>
</dbReference>
<dbReference type="EMBL" id="CP017641">
    <property type="protein sequence ID" value="APZ93918.1"/>
    <property type="molecule type" value="Genomic_DNA"/>
</dbReference>
<dbReference type="Proteomes" id="UP000187735">
    <property type="component" value="Chromosome"/>
</dbReference>
<evidence type="ECO:0000256" key="1">
    <source>
        <dbReference type="ARBA" id="ARBA00023239"/>
    </source>
</evidence>
<evidence type="ECO:0000259" key="2">
    <source>
        <dbReference type="Pfam" id="PF04909"/>
    </source>
</evidence>
<dbReference type="GO" id="GO:0016831">
    <property type="term" value="F:carboxy-lyase activity"/>
    <property type="evidence" value="ECO:0007669"/>
    <property type="project" value="InterPro"/>
</dbReference>
<keyword evidence="4" id="KW-1185">Reference proteome</keyword>
<proteinExistence type="predicted"/>
<dbReference type="GO" id="GO:0005737">
    <property type="term" value="C:cytoplasm"/>
    <property type="evidence" value="ECO:0007669"/>
    <property type="project" value="TreeGrafter"/>
</dbReference>
<accession>A0A1P8WIP3</accession>
<dbReference type="Pfam" id="PF04909">
    <property type="entry name" value="Amidohydro_2"/>
    <property type="match status" value="1"/>
</dbReference>
<dbReference type="AlphaFoldDB" id="A0A1P8WIP3"/>
<dbReference type="Gene3D" id="3.20.20.140">
    <property type="entry name" value="Metal-dependent hydrolases"/>
    <property type="match status" value="1"/>
</dbReference>
<dbReference type="InterPro" id="IPR032466">
    <property type="entry name" value="Metal_Hydrolase"/>
</dbReference>
<dbReference type="GO" id="GO:0016787">
    <property type="term" value="F:hydrolase activity"/>
    <property type="evidence" value="ECO:0007669"/>
    <property type="project" value="UniProtKB-KW"/>
</dbReference>
<evidence type="ECO:0000313" key="3">
    <source>
        <dbReference type="EMBL" id="APZ93918.1"/>
    </source>
</evidence>
<keyword evidence="3" id="KW-0378">Hydrolase</keyword>
<keyword evidence="1" id="KW-0456">Lyase</keyword>
<dbReference type="STRING" id="1891926.Fuma_03536"/>
<dbReference type="RefSeq" id="WP_169929123.1">
    <property type="nucleotide sequence ID" value="NZ_CP017641.1"/>
</dbReference>
<dbReference type="GO" id="GO:0019748">
    <property type="term" value="P:secondary metabolic process"/>
    <property type="evidence" value="ECO:0007669"/>
    <property type="project" value="TreeGrafter"/>
</dbReference>
<dbReference type="InterPro" id="IPR006680">
    <property type="entry name" value="Amidohydro-rel"/>
</dbReference>
<organism evidence="3 4">
    <name type="scientific">Fuerstiella marisgermanici</name>
    <dbReference type="NCBI Taxonomy" id="1891926"/>
    <lineage>
        <taxon>Bacteria</taxon>
        <taxon>Pseudomonadati</taxon>
        <taxon>Planctomycetota</taxon>
        <taxon>Planctomycetia</taxon>
        <taxon>Planctomycetales</taxon>
        <taxon>Planctomycetaceae</taxon>
        <taxon>Fuerstiella</taxon>
    </lineage>
</organism>
<feature type="domain" description="Amidohydrolase-related" evidence="2">
    <location>
        <begin position="11"/>
        <end position="256"/>
    </location>
</feature>
<protein>
    <submittedName>
        <fullName evidence="3">Putative metal-dependent hydrolase of the TIM-barrel fold protein</fullName>
    </submittedName>
</protein>
<dbReference type="PANTHER" id="PTHR21240:SF28">
    <property type="entry name" value="ISO-OROTATE DECARBOXYLASE (EUROFUNG)"/>
    <property type="match status" value="1"/>
</dbReference>
<evidence type="ECO:0000313" key="4">
    <source>
        <dbReference type="Proteomes" id="UP000187735"/>
    </source>
</evidence>
<gene>
    <name evidence="3" type="ORF">Fuma_03536</name>
</gene>
<reference evidence="3 4" key="1">
    <citation type="journal article" date="2016" name="Front. Microbiol.">
        <title>Fuerstia marisgermanicae gen. nov., sp. nov., an Unusual Member of the Phylum Planctomycetes from the German Wadden Sea.</title>
        <authorList>
            <person name="Kohn T."/>
            <person name="Heuer A."/>
            <person name="Jogler M."/>
            <person name="Vollmers J."/>
            <person name="Boedeker C."/>
            <person name="Bunk B."/>
            <person name="Rast P."/>
            <person name="Borchert D."/>
            <person name="Glockner I."/>
            <person name="Freese H.M."/>
            <person name="Klenk H.P."/>
            <person name="Overmann J."/>
            <person name="Kaster A.K."/>
            <person name="Rohde M."/>
            <person name="Wiegand S."/>
            <person name="Jogler C."/>
        </authorList>
    </citation>
    <scope>NUCLEOTIDE SEQUENCE [LARGE SCALE GENOMIC DNA]</scope>
    <source>
        <strain evidence="3 4">NH11</strain>
    </source>
</reference>
<sequence length="259" mass="29227">MIIDVNAFIGHYPFRKLAARNAEQMIELMDASGIDRAVVSSLHSVFYRDAHRGNEELMEQIQPHGSRFIPVATVNPKYADWRHDLEECVTRWKMKAVTLVPEHHGYSLTDDDGKAALNQIAEYGLPVVLTQRFEDRRQRHHWDVANDLDVATLTTVAEQHPRLKFLLSNWTGLSGTRLAAAGLKGRCLIDFARSHVVLFKSIPRLIETLGVESIAFGSHMPFDYVGPSLVKLANLESLPQADYEKIAWRNAAAFLNVDV</sequence>
<dbReference type="PANTHER" id="PTHR21240">
    <property type="entry name" value="2-AMINO-3-CARBOXYLMUCONATE-6-SEMIALDEHYDE DECARBOXYLASE"/>
    <property type="match status" value="1"/>
</dbReference>
<dbReference type="SUPFAM" id="SSF51556">
    <property type="entry name" value="Metallo-dependent hydrolases"/>
    <property type="match status" value="1"/>
</dbReference>
<name>A0A1P8WIP3_9PLAN</name>
<dbReference type="KEGG" id="fmr:Fuma_03536"/>